<dbReference type="InterPro" id="IPR021412">
    <property type="entry name" value="DUF3052"/>
</dbReference>
<sequence length="130" mass="14127">MATRLGLAKGDLILEVGHSSDCDEDLRTQIREITATDFLDGDVNEVVDAVILWWRDSDGDLVDELVDALTYLSESGPIWVLTPKSGRLEHVPPSDIQDAAPIAGLSQTSTIAVAKDWTATRLVARKAGKR</sequence>
<name>A0A6J7XS27_9ZZZZ</name>
<accession>A0A6J7XS27</accession>
<evidence type="ECO:0000313" key="1">
    <source>
        <dbReference type="EMBL" id="CAB5239933.1"/>
    </source>
</evidence>
<dbReference type="Pfam" id="PF11253">
    <property type="entry name" value="DUF3052"/>
    <property type="match status" value="1"/>
</dbReference>
<protein>
    <submittedName>
        <fullName evidence="1">Unannotated protein</fullName>
    </submittedName>
</protein>
<gene>
    <name evidence="1" type="ORF">UFOPK3554_00559</name>
</gene>
<organism evidence="1">
    <name type="scientific">freshwater metagenome</name>
    <dbReference type="NCBI Taxonomy" id="449393"/>
    <lineage>
        <taxon>unclassified sequences</taxon>
        <taxon>metagenomes</taxon>
        <taxon>ecological metagenomes</taxon>
    </lineage>
</organism>
<proteinExistence type="predicted"/>
<dbReference type="AlphaFoldDB" id="A0A6J7XS27"/>
<reference evidence="1" key="1">
    <citation type="submission" date="2020-05" db="EMBL/GenBank/DDBJ databases">
        <authorList>
            <person name="Chiriac C."/>
            <person name="Salcher M."/>
            <person name="Ghai R."/>
            <person name="Kavagutti S V."/>
        </authorList>
    </citation>
    <scope>NUCLEOTIDE SEQUENCE</scope>
</reference>
<dbReference type="EMBL" id="CAFBSG010000006">
    <property type="protein sequence ID" value="CAB5239933.1"/>
    <property type="molecule type" value="Genomic_DNA"/>
</dbReference>